<dbReference type="Pfam" id="PF07247">
    <property type="entry name" value="AATase"/>
    <property type="match status" value="1"/>
</dbReference>
<organism evidence="1 2">
    <name type="scientific">Trichophyton verrucosum (strain HKI 0517)</name>
    <dbReference type="NCBI Taxonomy" id="663202"/>
    <lineage>
        <taxon>Eukaryota</taxon>
        <taxon>Fungi</taxon>
        <taxon>Dikarya</taxon>
        <taxon>Ascomycota</taxon>
        <taxon>Pezizomycotina</taxon>
        <taxon>Eurotiomycetes</taxon>
        <taxon>Eurotiomycetidae</taxon>
        <taxon>Onygenales</taxon>
        <taxon>Arthrodermataceae</taxon>
        <taxon>Trichophyton</taxon>
    </lineage>
</organism>
<proteinExistence type="predicted"/>
<dbReference type="PANTHER" id="PTHR28037:SF1">
    <property type="entry name" value="ALCOHOL O-ACETYLTRANSFERASE 1-RELATED"/>
    <property type="match status" value="1"/>
</dbReference>
<protein>
    <recommendedName>
        <fullName evidence="3">Alcohol acetyltransferase</fullName>
    </recommendedName>
</protein>
<dbReference type="GO" id="GO:0008080">
    <property type="term" value="F:N-acetyltransferase activity"/>
    <property type="evidence" value="ECO:0007669"/>
    <property type="project" value="TreeGrafter"/>
</dbReference>
<sequence length="483" mass="53774">MDESKLERLRPVGCLEKYSTARNPPRFYTNVAVTASYVLPSSCALPVRDCVYGALETLIEEHPALSAIPLGEDSLDPYFVRLPEVDLDRCVSFREREREKKVAAGDGERDTELDELLNEQHNIPFAAPWPYWRLCILTDPQEGRRFTAAYVWHHAIGDGTSGKAFHGTLLAALGAICARSSYSALPAGSTAVKSVVVSPRTPLLPSLEESCPMPLSFFYILWSLFRAKVWKPARDPGLWTGSKTFTPLHNTVRHLVVCERETTAFRDACRENRTTVTAGLQVLLARALFKHIPEQYTRLASEGAISARRWLTDGRITEDSIGVWVGVYYEDYSRASLYNDGDAFAFPWDEARRAKQTIDTALSRRGSNSPVGLLKYVRDYVREIFLPKLGQERELSFEVSNIGVFTETADPGDPAEADEEPRIERMVFTQSANVFGCAISTSVVTGADGCLVLGFSWQRGVVEDSLMDGFVASVKQAFGSFKQ</sequence>
<dbReference type="OrthoDB" id="2150604at2759"/>
<gene>
    <name evidence="1" type="ORF">TRV_01153</name>
</gene>
<dbReference type="Proteomes" id="UP000008383">
    <property type="component" value="Unassembled WGS sequence"/>
</dbReference>
<dbReference type="HOGENOM" id="CLU_024469_1_1_1"/>
<dbReference type="AlphaFoldDB" id="D4D251"/>
<reference evidence="2" key="1">
    <citation type="journal article" date="2011" name="Genome Biol.">
        <title>Comparative and functional genomics provide insights into the pathogenicity of dermatophytic fungi.</title>
        <authorList>
            <person name="Burmester A."/>
            <person name="Shelest E."/>
            <person name="Gloeckner G."/>
            <person name="Heddergott C."/>
            <person name="Schindler S."/>
            <person name="Staib P."/>
            <person name="Heidel A."/>
            <person name="Felder M."/>
            <person name="Petzold A."/>
            <person name="Szafranski K."/>
            <person name="Feuermann M."/>
            <person name="Pedruzzi I."/>
            <person name="Priebe S."/>
            <person name="Groth M."/>
            <person name="Winkler R."/>
            <person name="Li W."/>
            <person name="Kniemeyer O."/>
            <person name="Schroeckh V."/>
            <person name="Hertweck C."/>
            <person name="Hube B."/>
            <person name="White T.C."/>
            <person name="Platzer M."/>
            <person name="Guthke R."/>
            <person name="Heitman J."/>
            <person name="Woestemeyer J."/>
            <person name="Zipfel P.F."/>
            <person name="Monod M."/>
            <person name="Brakhage A.A."/>
        </authorList>
    </citation>
    <scope>NUCLEOTIDE SEQUENCE [LARGE SCALE GENOMIC DNA]</scope>
    <source>
        <strain evidence="2">HKI 0517</strain>
    </source>
</reference>
<dbReference type="EMBL" id="ACYE01000063">
    <property type="protein sequence ID" value="EFE44079.1"/>
    <property type="molecule type" value="Genomic_DNA"/>
</dbReference>
<dbReference type="PANTHER" id="PTHR28037">
    <property type="entry name" value="ALCOHOL O-ACETYLTRANSFERASE 1-RELATED"/>
    <property type="match status" value="1"/>
</dbReference>
<evidence type="ECO:0000313" key="1">
    <source>
        <dbReference type="EMBL" id="EFE44079.1"/>
    </source>
</evidence>
<dbReference type="InterPro" id="IPR010828">
    <property type="entry name" value="Atf2/Sli1-like"/>
</dbReference>
<name>D4D251_TRIVH</name>
<dbReference type="InterPro" id="IPR023213">
    <property type="entry name" value="CAT-like_dom_sf"/>
</dbReference>
<accession>D4D251</accession>
<dbReference type="KEGG" id="tve:TRV_01153"/>
<evidence type="ECO:0008006" key="3">
    <source>
        <dbReference type="Google" id="ProtNLM"/>
    </source>
</evidence>
<dbReference type="SUPFAM" id="SSF52777">
    <property type="entry name" value="CoA-dependent acyltransferases"/>
    <property type="match status" value="2"/>
</dbReference>
<keyword evidence="2" id="KW-1185">Reference proteome</keyword>
<evidence type="ECO:0000313" key="2">
    <source>
        <dbReference type="Proteomes" id="UP000008383"/>
    </source>
</evidence>
<dbReference type="Gene3D" id="3.30.559.10">
    <property type="entry name" value="Chloramphenicol acetyltransferase-like domain"/>
    <property type="match status" value="1"/>
</dbReference>
<dbReference type="GeneID" id="9582865"/>
<dbReference type="InterPro" id="IPR052058">
    <property type="entry name" value="Alcohol_O-acetyltransferase"/>
</dbReference>
<comment type="caution">
    <text evidence="1">The sequence shown here is derived from an EMBL/GenBank/DDBJ whole genome shotgun (WGS) entry which is preliminary data.</text>
</comment>
<dbReference type="RefSeq" id="XP_003024690.1">
    <property type="nucleotide sequence ID" value="XM_003024644.1"/>
</dbReference>